<evidence type="ECO:0000313" key="2">
    <source>
        <dbReference type="Proteomes" id="UP000050525"/>
    </source>
</evidence>
<sequence>MVPPAAHPSILPGIGAAVDSDLLKSSSKKRSMPKKRSRSQVLEVPGLEVAQQKAGHLLPKAQSFQFCKRAKSNQAQRDAYREEAVSGNFLSFADLEHLLGSLNKGTEIQRKVLWAQGSRNSDSDNTL</sequence>
<proteinExistence type="predicted"/>
<protein>
    <submittedName>
        <fullName evidence="1">Uncharacterized protein</fullName>
    </submittedName>
</protein>
<name>A0A151M4S9_ALLMI</name>
<keyword evidence="2" id="KW-1185">Reference proteome</keyword>
<dbReference type="AlphaFoldDB" id="A0A151M4S9"/>
<comment type="caution">
    <text evidence="1">The sequence shown here is derived from an EMBL/GenBank/DDBJ whole genome shotgun (WGS) entry which is preliminary data.</text>
</comment>
<gene>
    <name evidence="1" type="ORF">Y1Q_0003554</name>
</gene>
<dbReference type="Proteomes" id="UP000050525">
    <property type="component" value="Unassembled WGS sequence"/>
</dbReference>
<dbReference type="EMBL" id="AKHW03006631">
    <property type="protein sequence ID" value="KYO19420.1"/>
    <property type="molecule type" value="Genomic_DNA"/>
</dbReference>
<reference evidence="1 2" key="1">
    <citation type="journal article" date="2012" name="Genome Biol.">
        <title>Sequencing three crocodilian genomes to illuminate the evolution of archosaurs and amniotes.</title>
        <authorList>
            <person name="St John J.A."/>
            <person name="Braun E.L."/>
            <person name="Isberg S.R."/>
            <person name="Miles L.G."/>
            <person name="Chong A.Y."/>
            <person name="Gongora J."/>
            <person name="Dalzell P."/>
            <person name="Moran C."/>
            <person name="Bed'hom B."/>
            <person name="Abzhanov A."/>
            <person name="Burgess S.C."/>
            <person name="Cooksey A.M."/>
            <person name="Castoe T.A."/>
            <person name="Crawford N.G."/>
            <person name="Densmore L.D."/>
            <person name="Drew J.C."/>
            <person name="Edwards S.V."/>
            <person name="Faircloth B.C."/>
            <person name="Fujita M.K."/>
            <person name="Greenwold M.J."/>
            <person name="Hoffmann F.G."/>
            <person name="Howard J.M."/>
            <person name="Iguchi T."/>
            <person name="Janes D.E."/>
            <person name="Khan S.Y."/>
            <person name="Kohno S."/>
            <person name="de Koning A.J."/>
            <person name="Lance S.L."/>
            <person name="McCarthy F.M."/>
            <person name="McCormack J.E."/>
            <person name="Merchant M.E."/>
            <person name="Peterson D.G."/>
            <person name="Pollock D.D."/>
            <person name="Pourmand N."/>
            <person name="Raney B.J."/>
            <person name="Roessler K.A."/>
            <person name="Sanford J.R."/>
            <person name="Sawyer R.H."/>
            <person name="Schmidt C.J."/>
            <person name="Triplett E.W."/>
            <person name="Tuberville T.D."/>
            <person name="Venegas-Anaya M."/>
            <person name="Howard J.T."/>
            <person name="Jarvis E.D."/>
            <person name="Guillette L.J.Jr."/>
            <person name="Glenn T.C."/>
            <person name="Green R.E."/>
            <person name="Ray D.A."/>
        </authorList>
    </citation>
    <scope>NUCLEOTIDE SEQUENCE [LARGE SCALE GENOMIC DNA]</scope>
    <source>
        <strain evidence="1">KSC_2009_1</strain>
    </source>
</reference>
<accession>A0A151M4S9</accession>
<organism evidence="1 2">
    <name type="scientific">Alligator mississippiensis</name>
    <name type="common">American alligator</name>
    <dbReference type="NCBI Taxonomy" id="8496"/>
    <lineage>
        <taxon>Eukaryota</taxon>
        <taxon>Metazoa</taxon>
        <taxon>Chordata</taxon>
        <taxon>Craniata</taxon>
        <taxon>Vertebrata</taxon>
        <taxon>Euteleostomi</taxon>
        <taxon>Archelosauria</taxon>
        <taxon>Archosauria</taxon>
        <taxon>Crocodylia</taxon>
        <taxon>Alligatoridae</taxon>
        <taxon>Alligatorinae</taxon>
        <taxon>Alligator</taxon>
    </lineage>
</organism>
<evidence type="ECO:0000313" key="1">
    <source>
        <dbReference type="EMBL" id="KYO19420.1"/>
    </source>
</evidence>